<dbReference type="PANTHER" id="PTHR30383:SF24">
    <property type="entry name" value="THIOESTERASE 1_PROTEASE 1_LYSOPHOSPHOLIPASE L1"/>
    <property type="match status" value="1"/>
</dbReference>
<evidence type="ECO:0000259" key="1">
    <source>
        <dbReference type="Pfam" id="PF13472"/>
    </source>
</evidence>
<dbReference type="SUPFAM" id="SSF52266">
    <property type="entry name" value="SGNH hydrolase"/>
    <property type="match status" value="1"/>
</dbReference>
<sequence length="209" mass="22743">MVLLLCCCDCFAAPSAELRIVVLGDSLTAGYGLPQEAAFPARLEEALKHRGRQVRVVNAGVSGDTSMGGLARLDWSLGDDPDLMIVELGANDALRGLSPQQTRENLDRLLARLQQQGVQALLTGMKAPRNMGEDYYTKFDQIYPDLAQKYDLPFYPFFLAGVVGDPELNQADGIHPTRAGVDVIVRSILATVEEALDKIATQREGDNIP</sequence>
<dbReference type="InterPro" id="IPR051532">
    <property type="entry name" value="Ester_Hydrolysis_Enzymes"/>
</dbReference>
<dbReference type="PANTHER" id="PTHR30383">
    <property type="entry name" value="THIOESTERASE 1/PROTEASE 1/LYSOPHOSPHOLIPASE L1"/>
    <property type="match status" value="1"/>
</dbReference>
<keyword evidence="3" id="KW-1185">Reference proteome</keyword>
<proteinExistence type="predicted"/>
<dbReference type="InterPro" id="IPR013830">
    <property type="entry name" value="SGNH_hydro"/>
</dbReference>
<gene>
    <name evidence="2" type="ORF">SAMN05660420_00825</name>
</gene>
<accession>A0A1H3X4U2</accession>
<dbReference type="AlphaFoldDB" id="A0A1H3X4U2"/>
<dbReference type="Gene3D" id="3.40.50.1110">
    <property type="entry name" value="SGNH hydrolase"/>
    <property type="match status" value="1"/>
</dbReference>
<dbReference type="CDD" id="cd01822">
    <property type="entry name" value="Lysophospholipase_L1_like"/>
    <property type="match status" value="1"/>
</dbReference>
<name>A0A1H3X4U2_9BACT</name>
<dbReference type="STRING" id="37625.SAMN05660420_00825"/>
<dbReference type="PROSITE" id="PS01098">
    <property type="entry name" value="LIPASE_GDSL_SER"/>
    <property type="match status" value="1"/>
</dbReference>
<organism evidence="2 3">
    <name type="scientific">Desulfuromusa kysingii</name>
    <dbReference type="NCBI Taxonomy" id="37625"/>
    <lineage>
        <taxon>Bacteria</taxon>
        <taxon>Pseudomonadati</taxon>
        <taxon>Thermodesulfobacteriota</taxon>
        <taxon>Desulfuromonadia</taxon>
        <taxon>Desulfuromonadales</taxon>
        <taxon>Geopsychrobacteraceae</taxon>
        <taxon>Desulfuromusa</taxon>
    </lineage>
</organism>
<dbReference type="Pfam" id="PF13472">
    <property type="entry name" value="Lipase_GDSL_2"/>
    <property type="match status" value="1"/>
</dbReference>
<reference evidence="2 3" key="1">
    <citation type="submission" date="2016-10" db="EMBL/GenBank/DDBJ databases">
        <authorList>
            <person name="de Groot N.N."/>
        </authorList>
    </citation>
    <scope>NUCLEOTIDE SEQUENCE [LARGE SCALE GENOMIC DNA]</scope>
    <source>
        <strain evidence="2 3">DSM 7343</strain>
    </source>
</reference>
<dbReference type="InterPro" id="IPR008265">
    <property type="entry name" value="Lipase_GDSL_AS"/>
</dbReference>
<dbReference type="InterPro" id="IPR036514">
    <property type="entry name" value="SGNH_hydro_sf"/>
</dbReference>
<evidence type="ECO:0000313" key="2">
    <source>
        <dbReference type="EMBL" id="SDZ94439.1"/>
    </source>
</evidence>
<dbReference type="GO" id="GO:0006629">
    <property type="term" value="P:lipid metabolic process"/>
    <property type="evidence" value="ECO:0007669"/>
    <property type="project" value="InterPro"/>
</dbReference>
<dbReference type="GO" id="GO:0004622">
    <property type="term" value="F:phosphatidylcholine lysophospholipase activity"/>
    <property type="evidence" value="ECO:0007669"/>
    <property type="project" value="TreeGrafter"/>
</dbReference>
<dbReference type="EMBL" id="FNQN01000002">
    <property type="protein sequence ID" value="SDZ94439.1"/>
    <property type="molecule type" value="Genomic_DNA"/>
</dbReference>
<evidence type="ECO:0000313" key="3">
    <source>
        <dbReference type="Proteomes" id="UP000199409"/>
    </source>
</evidence>
<dbReference type="Proteomes" id="UP000199409">
    <property type="component" value="Unassembled WGS sequence"/>
</dbReference>
<protein>
    <submittedName>
        <fullName evidence="2">Acyl-CoA thioesterase-1</fullName>
    </submittedName>
</protein>
<feature type="domain" description="SGNH hydrolase-type esterase" evidence="1">
    <location>
        <begin position="22"/>
        <end position="181"/>
    </location>
</feature>